<comment type="subcellular location">
    <subcellularLocation>
        <location evidence="1">Golgi apparatus membrane</location>
        <topology evidence="1">Single-pass type IV membrane protein</topology>
    </subcellularLocation>
</comment>
<proteinExistence type="inferred from homology"/>
<dbReference type="GO" id="GO:0006906">
    <property type="term" value="P:vesicle fusion"/>
    <property type="evidence" value="ECO:0000318"/>
    <property type="project" value="GO_Central"/>
</dbReference>
<evidence type="ECO:0000256" key="6">
    <source>
        <dbReference type="ARBA" id="ARBA00022989"/>
    </source>
</evidence>
<dbReference type="VEuPathDB" id="FungiDB:JI435_154650"/>
<organism evidence="13 14">
    <name type="scientific">Phaeosphaeria nodorum (strain SN15 / ATCC MYA-4574 / FGSC 10173)</name>
    <name type="common">Glume blotch fungus</name>
    <name type="synonym">Parastagonospora nodorum</name>
    <dbReference type="NCBI Taxonomy" id="321614"/>
    <lineage>
        <taxon>Eukaryota</taxon>
        <taxon>Fungi</taxon>
        <taxon>Dikarya</taxon>
        <taxon>Ascomycota</taxon>
        <taxon>Pezizomycotina</taxon>
        <taxon>Dothideomycetes</taxon>
        <taxon>Pleosporomycetidae</taxon>
        <taxon>Pleosporales</taxon>
        <taxon>Pleosporineae</taxon>
        <taxon>Phaeosphaeriaceae</taxon>
        <taxon>Parastagonospora</taxon>
    </lineage>
</organism>
<comment type="similarity">
    <text evidence="2">Belongs to the syntaxin family.</text>
</comment>
<dbReference type="RefSeq" id="XP_001805612.1">
    <property type="nucleotide sequence ID" value="XM_001805560.1"/>
</dbReference>
<dbReference type="Proteomes" id="UP000001055">
    <property type="component" value="Unassembled WGS sequence"/>
</dbReference>
<dbReference type="AlphaFoldDB" id="Q0TYD1"/>
<evidence type="ECO:0000256" key="10">
    <source>
        <dbReference type="ARBA" id="ARBA00073343"/>
    </source>
</evidence>
<dbReference type="GO" id="GO:0005484">
    <property type="term" value="F:SNAP receptor activity"/>
    <property type="evidence" value="ECO:0000318"/>
    <property type="project" value="GO_Central"/>
</dbReference>
<evidence type="ECO:0000256" key="7">
    <source>
        <dbReference type="ARBA" id="ARBA00023034"/>
    </source>
</evidence>
<dbReference type="KEGG" id="pno:SNOG_15465"/>
<keyword evidence="5" id="KW-0653">Protein transport</keyword>
<evidence type="ECO:0000313" key="13">
    <source>
        <dbReference type="EMBL" id="EAT77130.2"/>
    </source>
</evidence>
<feature type="coiled-coil region" evidence="11">
    <location>
        <begin position="16"/>
        <end position="92"/>
    </location>
</feature>
<keyword evidence="9" id="KW-0472">Membrane</keyword>
<evidence type="ECO:0000259" key="12">
    <source>
        <dbReference type="PROSITE" id="PS50192"/>
    </source>
</evidence>
<dbReference type="GO" id="GO:0048278">
    <property type="term" value="P:vesicle docking"/>
    <property type="evidence" value="ECO:0000318"/>
    <property type="project" value="GO_Central"/>
</dbReference>
<dbReference type="STRING" id="321614.Q0TYD1"/>
<evidence type="ECO:0000256" key="1">
    <source>
        <dbReference type="ARBA" id="ARBA00004409"/>
    </source>
</evidence>
<dbReference type="CDD" id="cd15851">
    <property type="entry name" value="SNARE_Syntaxin6"/>
    <property type="match status" value="1"/>
</dbReference>
<gene>
    <name evidence="13" type="ORF">SNOG_15465</name>
</gene>
<dbReference type="HOGENOM" id="CLU_061883_0_0_1"/>
<dbReference type="CDD" id="cd21444">
    <property type="entry name" value="SNARE_NTD_Tlg1p-like"/>
    <property type="match status" value="1"/>
</dbReference>
<keyword evidence="6" id="KW-1133">Transmembrane helix</keyword>
<evidence type="ECO:0000256" key="4">
    <source>
        <dbReference type="ARBA" id="ARBA00022692"/>
    </source>
</evidence>
<dbReference type="PANTHER" id="PTHR12791">
    <property type="entry name" value="GOLGI SNARE BET1-RELATED"/>
    <property type="match status" value="1"/>
</dbReference>
<dbReference type="Gene3D" id="1.20.58.90">
    <property type="match status" value="1"/>
</dbReference>
<dbReference type="InParanoid" id="Q0TYD1"/>
<dbReference type="SUPFAM" id="SSF58038">
    <property type="entry name" value="SNARE fusion complex"/>
    <property type="match status" value="1"/>
</dbReference>
<name>Q0TYD1_PHANO</name>
<evidence type="ECO:0000313" key="14">
    <source>
        <dbReference type="Proteomes" id="UP000001055"/>
    </source>
</evidence>
<dbReference type="SMART" id="SM00397">
    <property type="entry name" value="t_SNARE"/>
    <property type="match status" value="1"/>
</dbReference>
<dbReference type="FunCoup" id="Q0TYD1">
    <property type="interactions" value="247"/>
</dbReference>
<dbReference type="GO" id="GO:0031201">
    <property type="term" value="C:SNARE complex"/>
    <property type="evidence" value="ECO:0000318"/>
    <property type="project" value="GO_Central"/>
</dbReference>
<accession>Q0TYD1</accession>
<dbReference type="EMBL" id="CH445362">
    <property type="protein sequence ID" value="EAT77130.2"/>
    <property type="molecule type" value="Genomic_DNA"/>
</dbReference>
<sequence>MMSSQNDEDPFLQVQAPELREARGELEQTLQDLSQDLEDLIESVKAVEHDPYRFGLEIDEVERRRRLVKDVGGEIENMRDELQHTIEDAKNKGKTAANGDALPDPDSFEEDDAYAAYEQEQQLEMMHQQDEALDGVFQTVGNLRQQANDMGRELEEQVEMLDDVDTVADRVGGKLQTGMKKVGWVIKQNEGTAIPTWQIGLC</sequence>
<dbReference type="GO" id="GO:0048193">
    <property type="term" value="P:Golgi vesicle transport"/>
    <property type="evidence" value="ECO:0007669"/>
    <property type="project" value="InterPro"/>
</dbReference>
<dbReference type="GO" id="GO:0006886">
    <property type="term" value="P:intracellular protein transport"/>
    <property type="evidence" value="ECO:0000318"/>
    <property type="project" value="GO_Central"/>
</dbReference>
<dbReference type="PROSITE" id="PS50192">
    <property type="entry name" value="T_SNARE"/>
    <property type="match status" value="1"/>
</dbReference>
<dbReference type="FunFam" id="1.20.5.110:FF:000006">
    <property type="entry name" value="Syntaxin 6"/>
    <property type="match status" value="1"/>
</dbReference>
<reference evidence="14" key="1">
    <citation type="journal article" date="2007" name="Plant Cell">
        <title>Dothideomycete-plant interactions illuminated by genome sequencing and EST analysis of the wheat pathogen Stagonospora nodorum.</title>
        <authorList>
            <person name="Hane J.K."/>
            <person name="Lowe R.G."/>
            <person name="Solomon P.S."/>
            <person name="Tan K.C."/>
            <person name="Schoch C.L."/>
            <person name="Spatafora J.W."/>
            <person name="Crous P.W."/>
            <person name="Kodira C."/>
            <person name="Birren B.W."/>
            <person name="Galagan J.E."/>
            <person name="Torriani S.F."/>
            <person name="McDonald B.A."/>
            <person name="Oliver R.P."/>
        </authorList>
    </citation>
    <scope>NUCLEOTIDE SEQUENCE [LARGE SCALE GENOMIC DNA]</scope>
    <source>
        <strain evidence="14">SN15 / ATCC MYA-4574 / FGSC 10173</strain>
    </source>
</reference>
<keyword evidence="3" id="KW-0813">Transport</keyword>
<dbReference type="GO" id="GO:0000139">
    <property type="term" value="C:Golgi membrane"/>
    <property type="evidence" value="ECO:0007669"/>
    <property type="project" value="UniProtKB-SubCell"/>
</dbReference>
<dbReference type="InterPro" id="IPR048036">
    <property type="entry name" value="Tlg1p-like_N"/>
</dbReference>
<dbReference type="eggNOG" id="KOG3202">
    <property type="taxonomic scope" value="Eukaryota"/>
</dbReference>
<evidence type="ECO:0000256" key="2">
    <source>
        <dbReference type="ARBA" id="ARBA00009063"/>
    </source>
</evidence>
<dbReference type="SUPFAM" id="SSF47661">
    <property type="entry name" value="t-snare proteins"/>
    <property type="match status" value="1"/>
</dbReference>
<dbReference type="InterPro" id="IPR010989">
    <property type="entry name" value="SNARE"/>
</dbReference>
<dbReference type="InterPro" id="IPR015260">
    <property type="entry name" value="Syntaxin-6/10/61_N"/>
</dbReference>
<evidence type="ECO:0000256" key="5">
    <source>
        <dbReference type="ARBA" id="ARBA00022927"/>
    </source>
</evidence>
<evidence type="ECO:0000256" key="11">
    <source>
        <dbReference type="SAM" id="Coils"/>
    </source>
</evidence>
<feature type="domain" description="T-SNARE coiled-coil homology" evidence="12">
    <location>
        <begin position="123"/>
        <end position="185"/>
    </location>
</feature>
<keyword evidence="8 11" id="KW-0175">Coiled coil</keyword>
<evidence type="ECO:0000256" key="8">
    <source>
        <dbReference type="ARBA" id="ARBA00023054"/>
    </source>
</evidence>
<dbReference type="GO" id="GO:0012505">
    <property type="term" value="C:endomembrane system"/>
    <property type="evidence" value="ECO:0000318"/>
    <property type="project" value="GO_Central"/>
</dbReference>
<dbReference type="Pfam" id="PF09177">
    <property type="entry name" value="STX6_10_61_N"/>
    <property type="match status" value="1"/>
</dbReference>
<dbReference type="GO" id="GO:0000149">
    <property type="term" value="F:SNARE binding"/>
    <property type="evidence" value="ECO:0000318"/>
    <property type="project" value="GO_Central"/>
</dbReference>
<evidence type="ECO:0000256" key="3">
    <source>
        <dbReference type="ARBA" id="ARBA00022448"/>
    </source>
</evidence>
<keyword evidence="7" id="KW-0333">Golgi apparatus</keyword>
<dbReference type="InterPro" id="IPR000727">
    <property type="entry name" value="T_SNARE_dom"/>
</dbReference>
<dbReference type="GeneID" id="5982541"/>
<evidence type="ECO:0000256" key="9">
    <source>
        <dbReference type="ARBA" id="ARBA00023136"/>
    </source>
</evidence>
<keyword evidence="4" id="KW-0812">Transmembrane</keyword>
<protein>
    <recommendedName>
        <fullName evidence="10">t-SNARE affecting a late Golgi compartment protein 1</fullName>
    </recommendedName>
</protein>
<dbReference type="Gene3D" id="1.20.5.110">
    <property type="match status" value="1"/>
</dbReference>